<name>A0A3G8ZVY3_9ACTN</name>
<reference evidence="2 3" key="2">
    <citation type="submission" date="2018-12" db="EMBL/GenBank/DDBJ databases">
        <title>Nakamurella antarcticus sp. nov., isolated from Antarctica South Shetland Islands soil.</title>
        <authorList>
            <person name="Peng F."/>
        </authorList>
    </citation>
    <scope>NUCLEOTIDE SEQUENCE [LARGE SCALE GENOMIC DNA]</scope>
    <source>
        <strain evidence="2 3">S14-144</strain>
    </source>
</reference>
<gene>
    <name evidence="2" type="ORF">EH165_06315</name>
</gene>
<dbReference type="GO" id="GO:0016810">
    <property type="term" value="F:hydrolase activity, acting on carbon-nitrogen (but not peptide) bonds"/>
    <property type="evidence" value="ECO:0007669"/>
    <property type="project" value="InterPro"/>
</dbReference>
<dbReference type="RefSeq" id="WP_124798580.1">
    <property type="nucleotide sequence ID" value="NZ_CP034170.1"/>
</dbReference>
<dbReference type="SUPFAM" id="SSF51556">
    <property type="entry name" value="Metallo-dependent hydrolases"/>
    <property type="match status" value="1"/>
</dbReference>
<evidence type="ECO:0000313" key="2">
    <source>
        <dbReference type="EMBL" id="AZI57821.1"/>
    </source>
</evidence>
<dbReference type="InterPro" id="IPR011059">
    <property type="entry name" value="Metal-dep_hydrolase_composite"/>
</dbReference>
<dbReference type="OrthoDB" id="3451205at2"/>
<accession>A0A3G8ZVY3</accession>
<reference evidence="2 3" key="1">
    <citation type="submission" date="2018-11" db="EMBL/GenBank/DDBJ databases">
        <authorList>
            <person name="Da X."/>
        </authorList>
    </citation>
    <scope>NUCLEOTIDE SEQUENCE [LARGE SCALE GENOMIC DNA]</scope>
    <source>
        <strain evidence="2 3">S14-144</strain>
    </source>
</reference>
<organism evidence="2 3">
    <name type="scientific">Nakamurella antarctica</name>
    <dbReference type="NCBI Taxonomy" id="1902245"/>
    <lineage>
        <taxon>Bacteria</taxon>
        <taxon>Bacillati</taxon>
        <taxon>Actinomycetota</taxon>
        <taxon>Actinomycetes</taxon>
        <taxon>Nakamurellales</taxon>
        <taxon>Nakamurellaceae</taxon>
        <taxon>Nakamurella</taxon>
    </lineage>
</organism>
<dbReference type="EMBL" id="CP034170">
    <property type="protein sequence ID" value="AZI57821.1"/>
    <property type="molecule type" value="Genomic_DNA"/>
</dbReference>
<dbReference type="InterPro" id="IPR006680">
    <property type="entry name" value="Amidohydro-rel"/>
</dbReference>
<dbReference type="Proteomes" id="UP000268084">
    <property type="component" value="Chromosome"/>
</dbReference>
<evidence type="ECO:0000259" key="1">
    <source>
        <dbReference type="Pfam" id="PF01979"/>
    </source>
</evidence>
<feature type="domain" description="Amidohydrolase-related" evidence="1">
    <location>
        <begin position="40"/>
        <end position="341"/>
    </location>
</feature>
<dbReference type="PANTHER" id="PTHR43135">
    <property type="entry name" value="ALPHA-D-RIBOSE 1-METHYLPHOSPHONATE 5-TRIPHOSPHATE DIPHOSPHATASE"/>
    <property type="match status" value="1"/>
</dbReference>
<protein>
    <submittedName>
        <fullName evidence="2">Amidohydrolase family protein</fullName>
    </submittedName>
</protein>
<dbReference type="KEGG" id="nak:EH165_06315"/>
<proteinExistence type="predicted"/>
<dbReference type="PANTHER" id="PTHR43135:SF4">
    <property type="entry name" value="AMIDOHYDROLASE-RELATED DOMAIN-CONTAINING PROTEIN"/>
    <property type="match status" value="1"/>
</dbReference>
<dbReference type="Pfam" id="PF01979">
    <property type="entry name" value="Amidohydro_1"/>
    <property type="match status" value="1"/>
</dbReference>
<dbReference type="Gene3D" id="2.30.40.10">
    <property type="entry name" value="Urease, subunit C, domain 1"/>
    <property type="match status" value="1"/>
</dbReference>
<sequence length="355" mass="37684">MTALRVTGVDPTTGESVAHWIAGGVYVDSPVRGAREVAGFVLPGFADAHCHIGYCIDGVTDLAAAEQQARLNLASGVTVIRDCGSPLDTRPLVDRADLPVLIRAGRHIARPKRYIRGLGIDLEDPTELVAEVGRQAEYGDGWVKLVGDWIDRDRGDLAPLWTDAVLVDAIALAHEKGARVTAHVFGEDAIPALLAAGIDCLEHATGLTSDTIETVRASGVHIVPTLINIENFPSFAAAAGEKYPTYAKHMRDLYSRADATIAAVVEAGIAVHAGTDAGGYIEHGRIVDEVTSLLRVGMTPTQALKAATWDARQWLGVADPELGGSADLVVYASDPRIDWDTLREPLAVIRAGVIS</sequence>
<dbReference type="InterPro" id="IPR051781">
    <property type="entry name" value="Metallo-dep_Hydrolase"/>
</dbReference>
<keyword evidence="2" id="KW-0378">Hydrolase</keyword>
<dbReference type="Gene3D" id="3.20.20.140">
    <property type="entry name" value="Metal-dependent hydrolases"/>
    <property type="match status" value="1"/>
</dbReference>
<evidence type="ECO:0000313" key="3">
    <source>
        <dbReference type="Proteomes" id="UP000268084"/>
    </source>
</evidence>
<dbReference type="InterPro" id="IPR032466">
    <property type="entry name" value="Metal_Hydrolase"/>
</dbReference>
<dbReference type="AlphaFoldDB" id="A0A3G8ZVY3"/>
<keyword evidence="3" id="KW-1185">Reference proteome</keyword>